<dbReference type="SUPFAM" id="SSF52540">
    <property type="entry name" value="P-loop containing nucleoside triphosphate hydrolases"/>
    <property type="match status" value="1"/>
</dbReference>
<evidence type="ECO:0000313" key="7">
    <source>
        <dbReference type="EMBL" id="KAF4472305.1"/>
    </source>
</evidence>
<dbReference type="InterPro" id="IPR027417">
    <property type="entry name" value="P-loop_NTPase"/>
</dbReference>
<dbReference type="PROSITE" id="PS00690">
    <property type="entry name" value="DEAH_ATP_HELICASE"/>
    <property type="match status" value="1"/>
</dbReference>
<evidence type="ECO:0000259" key="5">
    <source>
        <dbReference type="PROSITE" id="PS51192"/>
    </source>
</evidence>
<dbReference type="InterPro" id="IPR001650">
    <property type="entry name" value="Helicase_C-like"/>
</dbReference>
<reference evidence="7 8" key="1">
    <citation type="submission" date="2020-01" db="EMBL/GenBank/DDBJ databases">
        <title>Identification and distribution of gene clusters putatively required for synthesis of sphingolipid metabolism inhibitors in phylogenetically diverse species of the filamentous fungus Fusarium.</title>
        <authorList>
            <person name="Kim H.-S."/>
            <person name="Busman M."/>
            <person name="Brown D.W."/>
            <person name="Divon H."/>
            <person name="Uhlig S."/>
            <person name="Proctor R.H."/>
        </authorList>
    </citation>
    <scope>NUCLEOTIDE SEQUENCE [LARGE SCALE GENOMIC DNA]</scope>
    <source>
        <strain evidence="7 8">NRRL 20459</strain>
    </source>
</reference>
<evidence type="ECO:0000256" key="4">
    <source>
        <dbReference type="ARBA" id="ARBA00022840"/>
    </source>
</evidence>
<feature type="domain" description="Helicase ATP-binding" evidence="5">
    <location>
        <begin position="70"/>
        <end position="212"/>
    </location>
</feature>
<proteinExistence type="predicted"/>
<gene>
    <name evidence="7" type="ORF">FALBO_777</name>
</gene>
<evidence type="ECO:0000259" key="6">
    <source>
        <dbReference type="PROSITE" id="PS51194"/>
    </source>
</evidence>
<dbReference type="InterPro" id="IPR014001">
    <property type="entry name" value="Helicase_ATP-bd"/>
</dbReference>
<dbReference type="GO" id="GO:0003723">
    <property type="term" value="F:RNA binding"/>
    <property type="evidence" value="ECO:0007669"/>
    <property type="project" value="TreeGrafter"/>
</dbReference>
<dbReference type="Pfam" id="PF00271">
    <property type="entry name" value="Helicase_C"/>
    <property type="match status" value="1"/>
</dbReference>
<dbReference type="GO" id="GO:0005524">
    <property type="term" value="F:ATP binding"/>
    <property type="evidence" value="ECO:0007669"/>
    <property type="project" value="UniProtKB-KW"/>
</dbReference>
<feature type="domain" description="Helicase C-terminal" evidence="6">
    <location>
        <begin position="242"/>
        <end position="367"/>
    </location>
</feature>
<evidence type="ECO:0000256" key="1">
    <source>
        <dbReference type="ARBA" id="ARBA00022741"/>
    </source>
</evidence>
<dbReference type="Pfam" id="PF00270">
    <property type="entry name" value="DEAD"/>
    <property type="match status" value="1"/>
</dbReference>
<dbReference type="AlphaFoldDB" id="A0A8H4LP67"/>
<protein>
    <submittedName>
        <fullName evidence="7">Pre-mrna splicing factor rna helicase</fullName>
    </submittedName>
</protein>
<dbReference type="GO" id="GO:0004386">
    <property type="term" value="F:helicase activity"/>
    <property type="evidence" value="ECO:0007669"/>
    <property type="project" value="UniProtKB-KW"/>
</dbReference>
<dbReference type="Gene3D" id="3.40.50.300">
    <property type="entry name" value="P-loop containing nucleotide triphosphate hydrolases"/>
    <property type="match status" value="2"/>
</dbReference>
<accession>A0A8H4LP67</accession>
<keyword evidence="1" id="KW-0547">Nucleotide-binding</keyword>
<dbReference type="PROSITE" id="PS51192">
    <property type="entry name" value="HELICASE_ATP_BIND_1"/>
    <property type="match status" value="1"/>
</dbReference>
<dbReference type="PROSITE" id="PS51194">
    <property type="entry name" value="HELICASE_CTER"/>
    <property type="match status" value="1"/>
</dbReference>
<dbReference type="CDD" id="cd18791">
    <property type="entry name" value="SF2_C_RHA"/>
    <property type="match status" value="1"/>
</dbReference>
<dbReference type="GO" id="GO:0016787">
    <property type="term" value="F:hydrolase activity"/>
    <property type="evidence" value="ECO:0007669"/>
    <property type="project" value="UniProtKB-KW"/>
</dbReference>
<dbReference type="EMBL" id="JAADYS010000093">
    <property type="protein sequence ID" value="KAF4472305.1"/>
    <property type="molecule type" value="Genomic_DNA"/>
</dbReference>
<dbReference type="PANTHER" id="PTHR18934:SF91">
    <property type="entry name" value="PRE-MRNA-SPLICING FACTOR ATP-DEPENDENT RNA HELICASE PRP16"/>
    <property type="match status" value="1"/>
</dbReference>
<comment type="caution">
    <text evidence="7">The sequence shown here is derived from an EMBL/GenBank/DDBJ whole genome shotgun (WGS) entry which is preliminary data.</text>
</comment>
<name>A0A8H4LP67_9HYPO</name>
<sequence length="367" mass="40928">MTHLNALYAYSLTKIQGKGPMDRWCHQAFLNQRVLEEVLGLRGQLFERVETLVGTSTEMAFGDPDYDIPQYAVADELQSSLRVVYTQPRTLAATDIAEQVVNEMDVKPGQEVGSRVCHDHRWDESTRLEYVTEGTLLSTAQVDKYFSEYIGVLACVIIDEAHEQNVNTDLLIALLKTAAVKRPELKVIIMSATINSEKFVSYFSKTSGVRGVTAFEIEGRNYPVQVLHMEKCTFDYVGTTTPLIRHIHKNKGPGDILLFVPSIAVIEAICSMLRGDLQTLRTVPLYSALSWKEQRQALASSSQRKCVVSTNIAEASVTIPGIVYVIDSGLEMQAGWNPRAGMETLTPGILREDLSKQLLLLKNMGFH</sequence>
<evidence type="ECO:0000256" key="2">
    <source>
        <dbReference type="ARBA" id="ARBA00022801"/>
    </source>
</evidence>
<dbReference type="CDD" id="cd17917">
    <property type="entry name" value="DEXHc_RHA-like"/>
    <property type="match status" value="1"/>
</dbReference>
<keyword evidence="4" id="KW-0067">ATP-binding</keyword>
<dbReference type="OrthoDB" id="10253254at2759"/>
<organism evidence="7 8">
    <name type="scientific">Fusarium albosuccineum</name>
    <dbReference type="NCBI Taxonomy" id="1237068"/>
    <lineage>
        <taxon>Eukaryota</taxon>
        <taxon>Fungi</taxon>
        <taxon>Dikarya</taxon>
        <taxon>Ascomycota</taxon>
        <taxon>Pezizomycotina</taxon>
        <taxon>Sordariomycetes</taxon>
        <taxon>Hypocreomycetidae</taxon>
        <taxon>Hypocreales</taxon>
        <taxon>Nectriaceae</taxon>
        <taxon>Fusarium</taxon>
        <taxon>Fusarium decemcellulare species complex</taxon>
    </lineage>
</organism>
<evidence type="ECO:0000256" key="3">
    <source>
        <dbReference type="ARBA" id="ARBA00022806"/>
    </source>
</evidence>
<dbReference type="Proteomes" id="UP000554235">
    <property type="component" value="Unassembled WGS sequence"/>
</dbReference>
<dbReference type="InterPro" id="IPR002464">
    <property type="entry name" value="DNA/RNA_helicase_DEAH_CS"/>
</dbReference>
<keyword evidence="2" id="KW-0378">Hydrolase</keyword>
<dbReference type="InterPro" id="IPR011545">
    <property type="entry name" value="DEAD/DEAH_box_helicase_dom"/>
</dbReference>
<keyword evidence="3 7" id="KW-0347">Helicase</keyword>
<keyword evidence="8" id="KW-1185">Reference proteome</keyword>
<evidence type="ECO:0000313" key="8">
    <source>
        <dbReference type="Proteomes" id="UP000554235"/>
    </source>
</evidence>
<dbReference type="PANTHER" id="PTHR18934">
    <property type="entry name" value="ATP-DEPENDENT RNA HELICASE"/>
    <property type="match status" value="1"/>
</dbReference>